<comment type="similarity">
    <text evidence="1">Belongs to the isochorismatase family.</text>
</comment>
<dbReference type="InterPro" id="IPR000868">
    <property type="entry name" value="Isochorismatase-like_dom"/>
</dbReference>
<dbReference type="EMBL" id="JAACFV010000061">
    <property type="protein sequence ID" value="KAF7507892.1"/>
    <property type="molecule type" value="Genomic_DNA"/>
</dbReference>
<feature type="region of interest" description="Disordered" evidence="2">
    <location>
        <begin position="119"/>
        <end position="139"/>
    </location>
</feature>
<feature type="compositionally biased region" description="Low complexity" evidence="2">
    <location>
        <begin position="119"/>
        <end position="136"/>
    </location>
</feature>
<reference evidence="4" key="1">
    <citation type="submission" date="2020-02" db="EMBL/GenBank/DDBJ databases">
        <authorList>
            <person name="Palmer J.M."/>
        </authorList>
    </citation>
    <scope>NUCLEOTIDE SEQUENCE</scope>
    <source>
        <strain evidence="4">EPUS1.4</strain>
        <tissue evidence="4">Thallus</tissue>
    </source>
</reference>
<evidence type="ECO:0000313" key="5">
    <source>
        <dbReference type="Proteomes" id="UP000606974"/>
    </source>
</evidence>
<comment type="caution">
    <text evidence="4">The sequence shown here is derived from an EMBL/GenBank/DDBJ whole genome shotgun (WGS) entry which is preliminary data.</text>
</comment>
<gene>
    <name evidence="4" type="ORF">GJ744_009926</name>
</gene>
<dbReference type="InterPro" id="IPR050993">
    <property type="entry name" value="Isochorismatase_domain"/>
</dbReference>
<dbReference type="PANTHER" id="PTHR14119">
    <property type="entry name" value="HYDROLASE"/>
    <property type="match status" value="1"/>
</dbReference>
<evidence type="ECO:0000256" key="2">
    <source>
        <dbReference type="SAM" id="MobiDB-lite"/>
    </source>
</evidence>
<evidence type="ECO:0000256" key="1">
    <source>
        <dbReference type="ARBA" id="ARBA00006336"/>
    </source>
</evidence>
<dbReference type="Gene3D" id="3.40.50.850">
    <property type="entry name" value="Isochorismatase-like"/>
    <property type="match status" value="1"/>
</dbReference>
<feature type="non-terminal residue" evidence="4">
    <location>
        <position position="1"/>
    </location>
</feature>
<evidence type="ECO:0000259" key="3">
    <source>
        <dbReference type="Pfam" id="PF00857"/>
    </source>
</evidence>
<dbReference type="Proteomes" id="UP000606974">
    <property type="component" value="Unassembled WGS sequence"/>
</dbReference>
<organism evidence="4 5">
    <name type="scientific">Endocarpon pusillum</name>
    <dbReference type="NCBI Taxonomy" id="364733"/>
    <lineage>
        <taxon>Eukaryota</taxon>
        <taxon>Fungi</taxon>
        <taxon>Dikarya</taxon>
        <taxon>Ascomycota</taxon>
        <taxon>Pezizomycotina</taxon>
        <taxon>Eurotiomycetes</taxon>
        <taxon>Chaetothyriomycetidae</taxon>
        <taxon>Verrucariales</taxon>
        <taxon>Verrucariaceae</taxon>
        <taxon>Endocarpon</taxon>
    </lineage>
</organism>
<feature type="region of interest" description="Disordered" evidence="2">
    <location>
        <begin position="251"/>
        <end position="274"/>
    </location>
</feature>
<keyword evidence="5" id="KW-1185">Reference proteome</keyword>
<feature type="domain" description="Isochorismatase-like" evidence="3">
    <location>
        <begin position="141"/>
        <end position="205"/>
    </location>
</feature>
<evidence type="ECO:0000313" key="4">
    <source>
        <dbReference type="EMBL" id="KAF7507892.1"/>
    </source>
</evidence>
<sequence>RILLPIPTSSKSHFYKMDKPRLPNPALFICDLQEKFRSAIYEFPKIVDTTRKMVAACKILNIPIYCTTQNAAKLGATVSELTDILPADTKEVDKTAFSMMVPEITSRLSQQAQAFSSAQYPGSSSSAYSPNHPSYPNQQANSQPCQILLVGIESHICILQTATDLLSLGHRVYVLTDGVSSCNAGERGIALDRLRMEGCVVTTSESVLFEMLGDAKSEGFREVSKLVRDWKDQTKSAVEVLCGALYGRLEEGKDDKGRGQREGKGEGPGSLSRL</sequence>
<dbReference type="AlphaFoldDB" id="A0A8H7AJ20"/>
<protein>
    <recommendedName>
        <fullName evidence="3">Isochorismatase-like domain-containing protein</fullName>
    </recommendedName>
</protein>
<dbReference type="Pfam" id="PF00857">
    <property type="entry name" value="Isochorismatase"/>
    <property type="match status" value="2"/>
</dbReference>
<dbReference type="PANTHER" id="PTHR14119:SF3">
    <property type="entry name" value="ISOCHORISMATASE DOMAIN-CONTAINING PROTEIN 2"/>
    <property type="match status" value="1"/>
</dbReference>
<dbReference type="OrthoDB" id="269496at2759"/>
<feature type="domain" description="Isochorismatase-like" evidence="3">
    <location>
        <begin position="26"/>
        <end position="104"/>
    </location>
</feature>
<accession>A0A8H7AJ20</accession>
<proteinExistence type="inferred from homology"/>
<dbReference type="SUPFAM" id="SSF52499">
    <property type="entry name" value="Isochorismatase-like hydrolases"/>
    <property type="match status" value="2"/>
</dbReference>
<name>A0A8H7AJ20_9EURO</name>
<dbReference type="InterPro" id="IPR036380">
    <property type="entry name" value="Isochorismatase-like_sf"/>
</dbReference>
<feature type="compositionally biased region" description="Basic and acidic residues" evidence="2">
    <location>
        <begin position="251"/>
        <end position="265"/>
    </location>
</feature>